<dbReference type="PANTHER" id="PTHR30033:SF1">
    <property type="entry name" value="FLAGELLAR HOOK-ASSOCIATED PROTEIN 1"/>
    <property type="match status" value="1"/>
</dbReference>
<proteinExistence type="inferred from homology"/>
<evidence type="ECO:0000256" key="2">
    <source>
        <dbReference type="ARBA" id="ARBA00004613"/>
    </source>
</evidence>
<dbReference type="InterPro" id="IPR053927">
    <property type="entry name" value="FlgK_helical"/>
</dbReference>
<evidence type="ECO:0000313" key="12">
    <source>
        <dbReference type="EMBL" id="SDH22637.1"/>
    </source>
</evidence>
<dbReference type="GO" id="GO:0009425">
    <property type="term" value="C:bacterial-type flagellum basal body"/>
    <property type="evidence" value="ECO:0007669"/>
    <property type="project" value="UniProtKB-SubCell"/>
</dbReference>
<dbReference type="EMBL" id="FNCV01000005">
    <property type="protein sequence ID" value="SDH22637.1"/>
    <property type="molecule type" value="Genomic_DNA"/>
</dbReference>
<feature type="domain" description="Flagellar basal-body/hook protein C-terminal" evidence="10">
    <location>
        <begin position="536"/>
        <end position="572"/>
    </location>
</feature>
<dbReference type="OrthoDB" id="7181295at2"/>
<keyword evidence="6 7" id="KW-0975">Bacterial flagellum</keyword>
<comment type="similarity">
    <text evidence="3 7">Belongs to the flagella basal body rod proteins family.</text>
</comment>
<evidence type="ECO:0000256" key="6">
    <source>
        <dbReference type="ARBA" id="ARBA00023143"/>
    </source>
</evidence>
<evidence type="ECO:0000256" key="1">
    <source>
        <dbReference type="ARBA" id="ARBA00004117"/>
    </source>
</evidence>
<dbReference type="InterPro" id="IPR010930">
    <property type="entry name" value="Flg_bb/hook_C_dom"/>
</dbReference>
<protein>
    <recommendedName>
        <fullName evidence="4 7">Flagellar hook-associated protein 1</fullName>
        <shortName evidence="7">HAP1</shortName>
    </recommendedName>
</protein>
<dbReference type="PANTHER" id="PTHR30033">
    <property type="entry name" value="FLAGELLAR HOOK-ASSOCIATED PROTEIN 1"/>
    <property type="match status" value="1"/>
</dbReference>
<dbReference type="InterPro" id="IPR019776">
    <property type="entry name" value="Flagellar_basal_body_rod_CS"/>
</dbReference>
<dbReference type="AlphaFoldDB" id="A0A1G8ANY3"/>
<feature type="coiled-coil region" evidence="8">
    <location>
        <begin position="160"/>
        <end position="187"/>
    </location>
</feature>
<keyword evidence="12" id="KW-0966">Cell projection</keyword>
<gene>
    <name evidence="7" type="primary">flgK</name>
    <name evidence="12" type="ORF">SAMN05421742_10558</name>
</gene>
<dbReference type="InterPro" id="IPR002371">
    <property type="entry name" value="FlgK"/>
</dbReference>
<evidence type="ECO:0000256" key="5">
    <source>
        <dbReference type="ARBA" id="ARBA00022525"/>
    </source>
</evidence>
<keyword evidence="12" id="KW-0969">Cilium</keyword>
<evidence type="ECO:0000256" key="8">
    <source>
        <dbReference type="SAM" id="Coils"/>
    </source>
</evidence>
<accession>A0A1G8ANY3</accession>
<evidence type="ECO:0000313" key="13">
    <source>
        <dbReference type="Proteomes" id="UP000217076"/>
    </source>
</evidence>
<dbReference type="Pfam" id="PF06429">
    <property type="entry name" value="Flg_bbr_C"/>
    <property type="match status" value="1"/>
</dbReference>
<dbReference type="NCBIfam" id="TIGR02492">
    <property type="entry name" value="flgK_ends"/>
    <property type="match status" value="1"/>
</dbReference>
<evidence type="ECO:0000259" key="9">
    <source>
        <dbReference type="Pfam" id="PF00460"/>
    </source>
</evidence>
<dbReference type="STRING" id="83401.SAMN05421742_10558"/>
<reference evidence="13" key="1">
    <citation type="submission" date="2016-10" db="EMBL/GenBank/DDBJ databases">
        <authorList>
            <person name="Varghese N."/>
            <person name="Submissions S."/>
        </authorList>
    </citation>
    <scope>NUCLEOTIDE SEQUENCE [LARGE SCALE GENOMIC DNA]</scope>
    <source>
        <strain evidence="13">930I</strain>
    </source>
</reference>
<keyword evidence="8" id="KW-0175">Coiled coil</keyword>
<keyword evidence="12" id="KW-0282">Flagellum</keyword>
<evidence type="ECO:0000256" key="7">
    <source>
        <dbReference type="RuleBase" id="RU362065"/>
    </source>
</evidence>
<dbReference type="PROSITE" id="PS00588">
    <property type="entry name" value="FLAGELLA_BB_ROD"/>
    <property type="match status" value="1"/>
</dbReference>
<dbReference type="RefSeq" id="WP_092618534.1">
    <property type="nucleotide sequence ID" value="NZ_FNCV01000005.1"/>
</dbReference>
<evidence type="ECO:0000256" key="3">
    <source>
        <dbReference type="ARBA" id="ARBA00009677"/>
    </source>
</evidence>
<sequence length="575" mass="57731">MSINDIINSSTSGLLAVQTRIAVTSTNISNADTEGYTAKSVDTAAAIVGGQAVGVSVVGIGAQVDRYLYREVIEATSEAAHDAVMAGFLESAVSLLGDSSDGADLADTLSELMTRLDEAAASDQASTRTAVLNALESFADTLSATSGEVQGLRTTADARIAETVDDINALLNEIDGLNAQITGLRAHGQATADLEDSRRTALAELAELVDINHFTSDTGEVQIYSAGGSPLLTGTVHALGYEAAGRLSADNLYDPAGGGSISGITSGGEDITDELPGGQLGALIELRDSVLPGLQDELDDLAVGVMDSLNAAANAATAVPPPASLTSDHGIDGTAAFSGTGTVTLLATDADGNITDSTTIDLSTITTHADLVSALDGAAGVSASLDADGTLTLSADDTDGGVILTGDGTVDADGRGLSHHLGLNNLLSGSDATDITLNGNLETQGLPQAVIASTTVGDAAYMAGDTSGLKAAWSALDDTILFDAAGELPAGRASALARVADLVDGLADRAARAADSAENSAELASSLGAAFGNAHGVNVDEETARLVALEQSYAATSQVIATVQDMFDSLTAMMN</sequence>
<evidence type="ECO:0000259" key="11">
    <source>
        <dbReference type="Pfam" id="PF22638"/>
    </source>
</evidence>
<keyword evidence="13" id="KW-1185">Reference proteome</keyword>
<evidence type="ECO:0000256" key="4">
    <source>
        <dbReference type="ARBA" id="ARBA00016244"/>
    </source>
</evidence>
<keyword evidence="5 7" id="KW-0964">Secreted</keyword>
<dbReference type="GO" id="GO:0005198">
    <property type="term" value="F:structural molecule activity"/>
    <property type="evidence" value="ECO:0007669"/>
    <property type="project" value="UniProtKB-UniRule"/>
</dbReference>
<dbReference type="SUPFAM" id="SSF64518">
    <property type="entry name" value="Phase 1 flagellin"/>
    <property type="match status" value="1"/>
</dbReference>
<evidence type="ECO:0000259" key="10">
    <source>
        <dbReference type="Pfam" id="PF06429"/>
    </source>
</evidence>
<dbReference type="InterPro" id="IPR001444">
    <property type="entry name" value="Flag_bb_rod_N"/>
</dbReference>
<organism evidence="12 13">
    <name type="scientific">Roseospirillum parvum</name>
    <dbReference type="NCBI Taxonomy" id="83401"/>
    <lineage>
        <taxon>Bacteria</taxon>
        <taxon>Pseudomonadati</taxon>
        <taxon>Pseudomonadota</taxon>
        <taxon>Alphaproteobacteria</taxon>
        <taxon>Rhodospirillales</taxon>
        <taxon>Rhodospirillaceae</taxon>
        <taxon>Roseospirillum</taxon>
    </lineage>
</organism>
<dbReference type="Proteomes" id="UP000217076">
    <property type="component" value="Unassembled WGS sequence"/>
</dbReference>
<name>A0A1G8ANY3_9PROT</name>
<dbReference type="Pfam" id="PF00460">
    <property type="entry name" value="Flg_bb_rod"/>
    <property type="match status" value="1"/>
</dbReference>
<dbReference type="GO" id="GO:0044780">
    <property type="term" value="P:bacterial-type flagellum assembly"/>
    <property type="evidence" value="ECO:0007669"/>
    <property type="project" value="InterPro"/>
</dbReference>
<dbReference type="GO" id="GO:0005576">
    <property type="term" value="C:extracellular region"/>
    <property type="evidence" value="ECO:0007669"/>
    <property type="project" value="UniProtKB-SubCell"/>
</dbReference>
<comment type="subcellular location">
    <subcellularLocation>
        <location evidence="1">Bacterial flagellum basal body</location>
    </subcellularLocation>
    <subcellularLocation>
        <location evidence="2 7">Secreted</location>
    </subcellularLocation>
</comment>
<dbReference type="Pfam" id="PF22638">
    <property type="entry name" value="FlgK_D1"/>
    <property type="match status" value="1"/>
</dbReference>
<dbReference type="GO" id="GO:0009424">
    <property type="term" value="C:bacterial-type flagellum hook"/>
    <property type="evidence" value="ECO:0007669"/>
    <property type="project" value="UniProtKB-UniRule"/>
</dbReference>
<feature type="domain" description="Flagellar hook-associated protein FlgK helical" evidence="11">
    <location>
        <begin position="96"/>
        <end position="314"/>
    </location>
</feature>
<feature type="domain" description="Flagellar basal body rod protein N-terminal" evidence="9">
    <location>
        <begin position="7"/>
        <end position="37"/>
    </location>
</feature>
<dbReference type="PRINTS" id="PR01005">
    <property type="entry name" value="FLGHOOKAP1"/>
</dbReference>